<name>A0A8T0J662_CERPU</name>
<feature type="transmembrane region" description="Helical" evidence="1">
    <location>
        <begin position="141"/>
        <end position="163"/>
    </location>
</feature>
<dbReference type="Proteomes" id="UP000822688">
    <property type="component" value="Chromosome 1"/>
</dbReference>
<organism evidence="2 3">
    <name type="scientific">Ceratodon purpureus</name>
    <name type="common">Fire moss</name>
    <name type="synonym">Dicranum purpureum</name>
    <dbReference type="NCBI Taxonomy" id="3225"/>
    <lineage>
        <taxon>Eukaryota</taxon>
        <taxon>Viridiplantae</taxon>
        <taxon>Streptophyta</taxon>
        <taxon>Embryophyta</taxon>
        <taxon>Bryophyta</taxon>
        <taxon>Bryophytina</taxon>
        <taxon>Bryopsida</taxon>
        <taxon>Dicranidae</taxon>
        <taxon>Pseudoditrichales</taxon>
        <taxon>Ditrichaceae</taxon>
        <taxon>Ceratodon</taxon>
    </lineage>
</organism>
<dbReference type="AlphaFoldDB" id="A0A8T0J662"/>
<keyword evidence="1" id="KW-1133">Transmembrane helix</keyword>
<accession>A0A8T0J662</accession>
<keyword evidence="1" id="KW-0472">Membrane</keyword>
<keyword evidence="3" id="KW-1185">Reference proteome</keyword>
<evidence type="ECO:0000313" key="2">
    <source>
        <dbReference type="EMBL" id="KAG0590283.1"/>
    </source>
</evidence>
<proteinExistence type="predicted"/>
<dbReference type="EMBL" id="CM026421">
    <property type="protein sequence ID" value="KAG0590283.1"/>
    <property type="molecule type" value="Genomic_DNA"/>
</dbReference>
<gene>
    <name evidence="2" type="ORF">KC19_1G086800</name>
</gene>
<reference evidence="2" key="1">
    <citation type="submission" date="2020-06" db="EMBL/GenBank/DDBJ databases">
        <title>WGS assembly of Ceratodon purpureus strain R40.</title>
        <authorList>
            <person name="Carey S.B."/>
            <person name="Jenkins J."/>
            <person name="Shu S."/>
            <person name="Lovell J.T."/>
            <person name="Sreedasyam A."/>
            <person name="Maumus F."/>
            <person name="Tiley G.P."/>
            <person name="Fernandez-Pozo N."/>
            <person name="Barry K."/>
            <person name="Chen C."/>
            <person name="Wang M."/>
            <person name="Lipzen A."/>
            <person name="Daum C."/>
            <person name="Saski C.A."/>
            <person name="Payton A.C."/>
            <person name="Mcbreen J.C."/>
            <person name="Conrad R.E."/>
            <person name="Kollar L.M."/>
            <person name="Olsson S."/>
            <person name="Huttunen S."/>
            <person name="Landis J.B."/>
            <person name="Wickett N.J."/>
            <person name="Johnson M.G."/>
            <person name="Rensing S.A."/>
            <person name="Grimwood J."/>
            <person name="Schmutz J."/>
            <person name="Mcdaniel S.F."/>
        </authorList>
    </citation>
    <scope>NUCLEOTIDE SEQUENCE</scope>
    <source>
        <strain evidence="2">R40</strain>
    </source>
</reference>
<comment type="caution">
    <text evidence="2">The sequence shown here is derived from an EMBL/GenBank/DDBJ whole genome shotgun (WGS) entry which is preliminary data.</text>
</comment>
<evidence type="ECO:0000256" key="1">
    <source>
        <dbReference type="SAM" id="Phobius"/>
    </source>
</evidence>
<evidence type="ECO:0000313" key="3">
    <source>
        <dbReference type="Proteomes" id="UP000822688"/>
    </source>
</evidence>
<sequence length="260" mass="27966">MREAFVTKVAKGFWSCRRDVCKGIAFNSLLVCTAMSEAGGIWPEGMKQSGFEGVSRSFTGALLVIVDSVASHYKQEICFQNPSVEEGDVRGKDHRSPGWRHTIPVSDLVEEKNLSTEDSTITGEDVPVKLLHPARAQGHNALGSGSIILCLLMTLPNMIGSVAASPAMTAVAAQIQQKQNESWATIVGVAVAIAGVAVAVISTSWFLKRVPDLGGQQHQALPQEQAILDIAPAFLNSNFLPNIPFNARGFEDFMPHAILE</sequence>
<protein>
    <submittedName>
        <fullName evidence="2">Uncharacterized protein</fullName>
    </submittedName>
</protein>
<keyword evidence="1" id="KW-0812">Transmembrane</keyword>
<feature type="transmembrane region" description="Helical" evidence="1">
    <location>
        <begin position="183"/>
        <end position="207"/>
    </location>
</feature>